<dbReference type="STRING" id="660470.Theba_2263"/>
<dbReference type="HOGENOM" id="CLU_658569_0_0_0"/>
<gene>
    <name evidence="2" type="ORF">Theba_2263</name>
</gene>
<dbReference type="SUPFAM" id="SSF49265">
    <property type="entry name" value="Fibronectin type III"/>
    <property type="match status" value="1"/>
</dbReference>
<dbReference type="InterPro" id="IPR013783">
    <property type="entry name" value="Ig-like_fold"/>
</dbReference>
<dbReference type="EMBL" id="CP003532">
    <property type="protein sequence ID" value="AFK07892.1"/>
    <property type="molecule type" value="Genomic_DNA"/>
</dbReference>
<evidence type="ECO:0000259" key="1">
    <source>
        <dbReference type="PROSITE" id="PS50853"/>
    </source>
</evidence>
<evidence type="ECO:0000313" key="3">
    <source>
        <dbReference type="Proteomes" id="UP000002881"/>
    </source>
</evidence>
<keyword evidence="3" id="KW-1185">Reference proteome</keyword>
<evidence type="ECO:0000313" key="2">
    <source>
        <dbReference type="EMBL" id="AFK07892.1"/>
    </source>
</evidence>
<dbReference type="PROSITE" id="PS51257">
    <property type="entry name" value="PROKAR_LIPOPROTEIN"/>
    <property type="match status" value="1"/>
</dbReference>
<dbReference type="RefSeq" id="WP_014731651.1">
    <property type="nucleotide sequence ID" value="NC_017934.1"/>
</dbReference>
<feature type="domain" description="Fibronectin type-III" evidence="1">
    <location>
        <begin position="113"/>
        <end position="205"/>
    </location>
</feature>
<dbReference type="Gene3D" id="2.60.40.10">
    <property type="entry name" value="Immunoglobulins"/>
    <property type="match status" value="2"/>
</dbReference>
<dbReference type="GeneID" id="87108502"/>
<dbReference type="InterPro" id="IPR003961">
    <property type="entry name" value="FN3_dom"/>
</dbReference>
<proteinExistence type="predicted"/>
<sequence length="417" mass="45472" precursor="true">MRKRHIILLIVPLVLLLTGCPLFNKLPVWSTIADLSTNIGDIVNVNLSVYCTDPDGDSLNFRLVNGPGSVVGSLYSWTVTAPSGLKTVEVAASDGKGESKTSFKINVKSPPNVPSNPSPAHNADGQSFKNVTLTWTGGDPDGDPVTYDLYFGTSPNPPINSTNLTNTSLVKVGLASFTNYYWKIVAKEGSRVVEGPVWKFTTEPYGIVDDNFESRPLGVLGPSTLPWANYDSSDLSKGAITLFGFAGSRGLTLSDPTLDGYARVLRTGLSPARRGMISFDFSVAANGNFGVGDRTHWAPYIFCGDYGEGFGLYTFSGDYQMMMLISPNTWYTVLMEFDFNFPYRGFSVHVNGAYKGAETYTVTLDFTQFEFLVFSSRLCDYVDFDNVYIGIYDSGYTTSDVDAMSSDFELSTGLPLP</sequence>
<accession>I2F7I9</accession>
<dbReference type="eggNOG" id="COG1520">
    <property type="taxonomic scope" value="Bacteria"/>
</dbReference>
<dbReference type="InterPro" id="IPR036116">
    <property type="entry name" value="FN3_sf"/>
</dbReference>
<protein>
    <recommendedName>
        <fullName evidence="1">Fibronectin type-III domain-containing protein</fullName>
    </recommendedName>
</protein>
<dbReference type="Proteomes" id="UP000002881">
    <property type="component" value="Chromosome"/>
</dbReference>
<dbReference type="AlphaFoldDB" id="I2F7I9"/>
<dbReference type="PROSITE" id="PS50853">
    <property type="entry name" value="FN3"/>
    <property type="match status" value="1"/>
</dbReference>
<dbReference type="KEGG" id="mpg:Theba_2263"/>
<dbReference type="Pfam" id="PF17963">
    <property type="entry name" value="Big_9"/>
    <property type="match status" value="1"/>
</dbReference>
<organism evidence="2 3">
    <name type="scientific">Mesotoga prima MesG1.Ag.4.2</name>
    <dbReference type="NCBI Taxonomy" id="660470"/>
    <lineage>
        <taxon>Bacteria</taxon>
        <taxon>Thermotogati</taxon>
        <taxon>Thermotogota</taxon>
        <taxon>Thermotogae</taxon>
        <taxon>Kosmotogales</taxon>
        <taxon>Kosmotogaceae</taxon>
        <taxon>Mesotoga</taxon>
    </lineage>
</organism>
<reference evidence="2 3" key="1">
    <citation type="journal article" date="2012" name="Genome Biol. Evol.">
        <title>Genome Sequence of the Mesophilic Thermotogales Bacterium Mesotoga prima MesG1.Ag.4.2 Reveals the Largest Thermotogales Genome To Date.</title>
        <authorList>
            <person name="Zhaxybayeva O."/>
            <person name="Swithers K.S."/>
            <person name="Foght J."/>
            <person name="Green A.G."/>
            <person name="Bruce D."/>
            <person name="Detter C."/>
            <person name="Han S."/>
            <person name="Teshima H."/>
            <person name="Han J."/>
            <person name="Woyke T."/>
            <person name="Pitluck S."/>
            <person name="Nolan M."/>
            <person name="Ivanova N."/>
            <person name="Pati A."/>
            <person name="Land M.L."/>
            <person name="Dlutek M."/>
            <person name="Doolittle W.F."/>
            <person name="Noll K.M."/>
            <person name="Nesbo C.L."/>
        </authorList>
    </citation>
    <scope>NUCLEOTIDE SEQUENCE [LARGE SCALE GENOMIC DNA]</scope>
    <source>
        <strain evidence="3">mesG1.Ag.4.2</strain>
    </source>
</reference>
<name>I2F7I9_9BACT</name>